<feature type="region of interest" description="Disordered" evidence="1">
    <location>
        <begin position="1"/>
        <end position="22"/>
    </location>
</feature>
<proteinExistence type="predicted"/>
<protein>
    <submittedName>
        <fullName evidence="2">Uncharacterized protein</fullName>
    </submittedName>
</protein>
<evidence type="ECO:0000256" key="1">
    <source>
        <dbReference type="SAM" id="MobiDB-lite"/>
    </source>
</evidence>
<feature type="compositionally biased region" description="Basic and acidic residues" evidence="1">
    <location>
        <begin position="1"/>
        <end position="20"/>
    </location>
</feature>
<keyword evidence="3" id="KW-1185">Reference proteome</keyword>
<dbReference type="Proteomes" id="UP001057375">
    <property type="component" value="Unassembled WGS sequence"/>
</dbReference>
<accession>A0ABQ5KXH0</accession>
<gene>
    <name evidence="2" type="ORF">ADUPG1_009979</name>
</gene>
<evidence type="ECO:0000313" key="3">
    <source>
        <dbReference type="Proteomes" id="UP001057375"/>
    </source>
</evidence>
<dbReference type="EMBL" id="BQXS01011395">
    <property type="protein sequence ID" value="GKT37133.1"/>
    <property type="molecule type" value="Genomic_DNA"/>
</dbReference>
<feature type="compositionally biased region" description="Acidic residues" evidence="1">
    <location>
        <begin position="61"/>
        <end position="72"/>
    </location>
</feature>
<feature type="compositionally biased region" description="Basic and acidic residues" evidence="1">
    <location>
        <begin position="73"/>
        <end position="83"/>
    </location>
</feature>
<evidence type="ECO:0000313" key="2">
    <source>
        <dbReference type="EMBL" id="GKT37133.1"/>
    </source>
</evidence>
<feature type="region of interest" description="Disordered" evidence="1">
    <location>
        <begin position="46"/>
        <end position="83"/>
    </location>
</feature>
<comment type="caution">
    <text evidence="2">The sequence shown here is derived from an EMBL/GenBank/DDBJ whole genome shotgun (WGS) entry which is preliminary data.</text>
</comment>
<reference evidence="2" key="1">
    <citation type="submission" date="2022-03" db="EMBL/GenBank/DDBJ databases">
        <title>Draft genome sequence of Aduncisulcus paluster, a free-living microaerophilic Fornicata.</title>
        <authorList>
            <person name="Yuyama I."/>
            <person name="Kume K."/>
            <person name="Tamura T."/>
            <person name="Inagaki Y."/>
            <person name="Hashimoto T."/>
        </authorList>
    </citation>
    <scope>NUCLEOTIDE SEQUENCE</scope>
    <source>
        <strain evidence="2">NY0171</strain>
    </source>
</reference>
<name>A0ABQ5KXH0_9EUKA</name>
<sequence length="109" mass="12916">MDEVEKSEREEDQSVKKMMEETLGTIMTKLSRMEEENERRFADLEMRLESAGNKPARSFDVDEEEEEEEKSNDEESKEEKEVSKLSLGYLKSDHFGRWKPDCSVSIRRF</sequence>
<organism evidence="2 3">
    <name type="scientific">Aduncisulcus paluster</name>
    <dbReference type="NCBI Taxonomy" id="2918883"/>
    <lineage>
        <taxon>Eukaryota</taxon>
        <taxon>Metamonada</taxon>
        <taxon>Carpediemonas-like organisms</taxon>
        <taxon>Aduncisulcus</taxon>
    </lineage>
</organism>